<reference evidence="16 17" key="1">
    <citation type="submission" date="2024-08" db="EMBL/GenBank/DDBJ databases">
        <authorList>
            <person name="Cucini C."/>
            <person name="Frati F."/>
        </authorList>
    </citation>
    <scope>NUCLEOTIDE SEQUENCE [LARGE SCALE GENOMIC DNA]</scope>
</reference>
<keyword evidence="10" id="KW-0805">Transcription regulation</keyword>
<comment type="caution">
    <text evidence="16">The sequence shown here is derived from an EMBL/GenBank/DDBJ whole genome shotgun (WGS) entry which is preliminary data.</text>
</comment>
<feature type="compositionally biased region" description="Acidic residues" evidence="14">
    <location>
        <begin position="80"/>
        <end position="89"/>
    </location>
</feature>
<dbReference type="PROSITE" id="PS51726">
    <property type="entry name" value="MYST_HAT"/>
    <property type="match status" value="1"/>
</dbReference>
<feature type="compositionally biased region" description="Polar residues" evidence="14">
    <location>
        <begin position="135"/>
        <end position="144"/>
    </location>
</feature>
<evidence type="ECO:0000256" key="6">
    <source>
        <dbReference type="ARBA" id="ARBA00022771"/>
    </source>
</evidence>
<feature type="compositionally biased region" description="Low complexity" evidence="14">
    <location>
        <begin position="198"/>
        <end position="207"/>
    </location>
</feature>
<keyword evidence="6" id="KW-0863">Zinc-finger</keyword>
<dbReference type="InterPro" id="IPR036060">
    <property type="entry name" value="Znf_C2H2C_sf"/>
</dbReference>
<evidence type="ECO:0000256" key="1">
    <source>
        <dbReference type="ARBA" id="ARBA00004123"/>
    </source>
</evidence>
<evidence type="ECO:0000256" key="14">
    <source>
        <dbReference type="SAM" id="MobiDB-lite"/>
    </source>
</evidence>
<feature type="compositionally biased region" description="Polar residues" evidence="14">
    <location>
        <begin position="499"/>
        <end position="510"/>
    </location>
</feature>
<evidence type="ECO:0000256" key="9">
    <source>
        <dbReference type="ARBA" id="ARBA00022990"/>
    </source>
</evidence>
<evidence type="ECO:0000313" key="17">
    <source>
        <dbReference type="Proteomes" id="UP001642540"/>
    </source>
</evidence>
<keyword evidence="17" id="KW-1185">Reference proteome</keyword>
<evidence type="ECO:0000256" key="11">
    <source>
        <dbReference type="ARBA" id="ARBA00023163"/>
    </source>
</evidence>
<feature type="region of interest" description="Disordered" evidence="14">
    <location>
        <begin position="1"/>
        <end position="545"/>
    </location>
</feature>
<feature type="compositionally biased region" description="Polar residues" evidence="14">
    <location>
        <begin position="464"/>
        <end position="478"/>
    </location>
</feature>
<proteinExistence type="inferred from homology"/>
<accession>A0ABP1R380</accession>
<dbReference type="InterPro" id="IPR016181">
    <property type="entry name" value="Acyl_CoA_acyltransferase"/>
</dbReference>
<keyword evidence="5" id="KW-0479">Metal-binding</keyword>
<comment type="catalytic activity">
    <reaction evidence="13">
        <text>L-lysyl-[protein] + acetyl-CoA = N(6)-acetyl-L-lysyl-[protein] + CoA + H(+)</text>
        <dbReference type="Rhea" id="RHEA:45948"/>
        <dbReference type="Rhea" id="RHEA-COMP:9752"/>
        <dbReference type="Rhea" id="RHEA-COMP:10731"/>
        <dbReference type="ChEBI" id="CHEBI:15378"/>
        <dbReference type="ChEBI" id="CHEBI:29969"/>
        <dbReference type="ChEBI" id="CHEBI:57287"/>
        <dbReference type="ChEBI" id="CHEBI:57288"/>
        <dbReference type="ChEBI" id="CHEBI:61930"/>
        <dbReference type="EC" id="2.3.1.48"/>
    </reaction>
</comment>
<name>A0ABP1R380_9HEXA</name>
<evidence type="ECO:0000256" key="4">
    <source>
        <dbReference type="ARBA" id="ARBA00022679"/>
    </source>
</evidence>
<sequence length="1083" mass="117634">MTKSKAEKKSMEVEGTKKKSQSLIKKAVAAPSSTDEEEEEASSSTTRAPPAVKKSTLSSSEASATSTSGSSSGSSSSSSSDEEEEEPEPVPEKTKVVKKKKKPVGVVAPSSSAPTTSSSNGPLIKKSHHPIIASKPTSSSNGISTPKGAIVQAKKKKKVSTVAVISQNSTSSNHKLTKKEKAANSVGTLKPLKGTHVPGKGAPSSGGPKKKTQNGSVGSTPPSAKKVVSSSNDGKQGKNTASKSAKANLSKVLTSTPKINGGKVPPKPPKKVENSPGGEVSKKREKKLEVSSSTVGVATRRGSRSTSCSSSASASASSSSSSSDSSSESSNESTASKSNEESKKPPESRLSSTSTSTSTSGSGSSSSSSSDDEDSIAAEKTPVVRAPPAPIARKPTTAQNRISKRDEKKVVKSRSKKPGESKVIKMRSSSSCSSSAERSSAGSTTSSSSARSRSSATIRRTATKPTKTELSISSTENQPADIIQKHWQQIPRVKAKPPASTTFIIPSASDQEMKSAKEDEGEAEAEQSTRPVTRRQISKVKKSNKTIPTTTKFSLDKLHEKLESSSSPRVVYNEASDSDYSCGSGGDNQVFIRCVPAKSSTSNMKKMVVEDNRICMFPGCDSNGHLSGLYEKHCLISCCPKYHIDSGFFLGRGEEESRTEDADPRSEEELAPRDPSEECQQLCRMRSNRMTARSHYTPASSNPLTLIPTSNHQKLFKNPNKYHPQPQEVKQWVSKMRELKDTKLDSNTSEYDMSLWRDALALAAAQIESEQNSSVQFNKWSLAMGKFEMGCWCCNPYPEPLAQLRRIFICEFCLKPVQSGTVLRRHCAKCVWRHPPGDEIYRKDRLSVWEVDGKTQKTYCQYLCLLAKCFLDHKTLYLDVDPFLFYVMTMADSQGCHIVGYFSKEKNSFLNYNVSCILTLPPYQRQGFGRLLIDFSYLLTRVEGKIGSPEKPLSDLGLISYRSYWKDAVLRRMCACASRDVSIKELSQELGISSADLVSTLQFLGMLKYWKGKHLILKKQDVLEEYLERVRRRGVEQRQIDSSCLRWRPYQAPADNSQSQEESNSISSILNSVVSGGGGATTD</sequence>
<feature type="compositionally biased region" description="Low complexity" evidence="14">
    <location>
        <begin position="42"/>
        <end position="79"/>
    </location>
</feature>
<feature type="compositionally biased region" description="Polar residues" evidence="14">
    <location>
        <begin position="213"/>
        <end position="258"/>
    </location>
</feature>
<dbReference type="InterPro" id="IPR036388">
    <property type="entry name" value="WH-like_DNA-bd_sf"/>
</dbReference>
<dbReference type="InterPro" id="IPR040706">
    <property type="entry name" value="Zf-MYST"/>
</dbReference>
<feature type="region of interest" description="Disordered" evidence="14">
    <location>
        <begin position="1052"/>
        <end position="1083"/>
    </location>
</feature>
<feature type="region of interest" description="Disordered" evidence="14">
    <location>
        <begin position="654"/>
        <end position="678"/>
    </location>
</feature>
<keyword evidence="11" id="KW-0804">Transcription</keyword>
<evidence type="ECO:0000256" key="12">
    <source>
        <dbReference type="ARBA" id="ARBA00023242"/>
    </source>
</evidence>
<dbReference type="SUPFAM" id="SSF103637">
    <property type="entry name" value="CCHHC domain"/>
    <property type="match status" value="1"/>
</dbReference>
<feature type="compositionally biased region" description="Low complexity" evidence="14">
    <location>
        <begin position="104"/>
        <end position="119"/>
    </location>
</feature>
<feature type="compositionally biased region" description="Basic and acidic residues" evidence="14">
    <location>
        <begin position="280"/>
        <end position="289"/>
    </location>
</feature>
<feature type="compositionally biased region" description="Basic and acidic residues" evidence="14">
    <location>
        <begin position="1"/>
        <end position="17"/>
    </location>
</feature>
<feature type="domain" description="MYST-type HAT" evidence="15">
    <location>
        <begin position="774"/>
        <end position="1049"/>
    </location>
</feature>
<dbReference type="PROSITE" id="PS51802">
    <property type="entry name" value="ZF_CCHHC"/>
    <property type="match status" value="1"/>
</dbReference>
<comment type="subcellular location">
    <subcellularLocation>
        <location evidence="1 13">Nucleus</location>
    </subcellularLocation>
</comment>
<feature type="compositionally biased region" description="Polar residues" evidence="14">
    <location>
        <begin position="163"/>
        <end position="174"/>
    </location>
</feature>
<evidence type="ECO:0000256" key="7">
    <source>
        <dbReference type="ARBA" id="ARBA00022833"/>
    </source>
</evidence>
<feature type="compositionally biased region" description="Low complexity" evidence="14">
    <location>
        <begin position="1057"/>
        <end position="1074"/>
    </location>
</feature>
<feature type="compositionally biased region" description="Low complexity" evidence="14">
    <location>
        <begin position="351"/>
        <end position="369"/>
    </location>
</feature>
<dbReference type="PANTHER" id="PTHR10615">
    <property type="entry name" value="HISTONE ACETYLTRANSFERASE"/>
    <property type="match status" value="1"/>
</dbReference>
<dbReference type="EMBL" id="CAXLJM020000057">
    <property type="protein sequence ID" value="CAL8118553.1"/>
    <property type="molecule type" value="Genomic_DNA"/>
</dbReference>
<dbReference type="InterPro" id="IPR002515">
    <property type="entry name" value="Znf_C2H2C"/>
</dbReference>
<feature type="compositionally biased region" description="Basic and acidic residues" evidence="14">
    <location>
        <begin position="338"/>
        <end position="347"/>
    </location>
</feature>
<feature type="compositionally biased region" description="Basic and acidic residues" evidence="14">
    <location>
        <begin position="654"/>
        <end position="676"/>
    </location>
</feature>
<protein>
    <recommendedName>
        <fullName evidence="3 13">Histone acetyltransferase</fullName>
        <ecNumber evidence="3 13">2.3.1.48</ecNumber>
    </recommendedName>
</protein>
<evidence type="ECO:0000259" key="15">
    <source>
        <dbReference type="PROSITE" id="PS51726"/>
    </source>
</evidence>
<keyword evidence="7" id="KW-0862">Zinc</keyword>
<dbReference type="Pfam" id="PF17772">
    <property type="entry name" value="zf-MYST"/>
    <property type="match status" value="1"/>
</dbReference>
<feature type="compositionally biased region" description="Basic residues" evidence="14">
    <location>
        <begin position="532"/>
        <end position="544"/>
    </location>
</feature>
<dbReference type="InterPro" id="IPR002717">
    <property type="entry name" value="HAT_MYST-type"/>
</dbReference>
<evidence type="ECO:0000256" key="8">
    <source>
        <dbReference type="ARBA" id="ARBA00022853"/>
    </source>
</evidence>
<evidence type="ECO:0000256" key="13">
    <source>
        <dbReference type="RuleBase" id="RU361211"/>
    </source>
</evidence>
<dbReference type="Gene3D" id="4.10.320.30">
    <property type="match status" value="1"/>
</dbReference>
<dbReference type="Gene3D" id="3.30.60.60">
    <property type="entry name" value="N-acetyl transferase-like"/>
    <property type="match status" value="1"/>
</dbReference>
<evidence type="ECO:0000256" key="3">
    <source>
        <dbReference type="ARBA" id="ARBA00013184"/>
    </source>
</evidence>
<dbReference type="InterPro" id="IPR050603">
    <property type="entry name" value="MYST_HAT"/>
</dbReference>
<feature type="compositionally biased region" description="Low complexity" evidence="14">
    <location>
        <begin position="304"/>
        <end position="337"/>
    </location>
</feature>
<keyword evidence="9" id="KW-0007">Acetylation</keyword>
<dbReference type="Proteomes" id="UP001642540">
    <property type="component" value="Unassembled WGS sequence"/>
</dbReference>
<evidence type="ECO:0000256" key="5">
    <source>
        <dbReference type="ARBA" id="ARBA00022723"/>
    </source>
</evidence>
<keyword evidence="8" id="KW-0156">Chromatin regulator</keyword>
<keyword evidence="4" id="KW-0808">Transferase</keyword>
<dbReference type="Gene3D" id="3.40.630.30">
    <property type="match status" value="1"/>
</dbReference>
<evidence type="ECO:0000313" key="16">
    <source>
        <dbReference type="EMBL" id="CAL8118553.1"/>
    </source>
</evidence>
<keyword evidence="12 13" id="KW-0539">Nucleus</keyword>
<evidence type="ECO:0000256" key="10">
    <source>
        <dbReference type="ARBA" id="ARBA00023015"/>
    </source>
</evidence>
<gene>
    <name evidence="16" type="ORF">ODALV1_LOCUS18185</name>
</gene>
<feature type="compositionally biased region" description="Low complexity" evidence="14">
    <location>
        <begin position="427"/>
        <end position="460"/>
    </location>
</feature>
<dbReference type="Gene3D" id="1.10.10.10">
    <property type="entry name" value="Winged helix-like DNA-binding domain superfamily/Winged helix DNA-binding domain"/>
    <property type="match status" value="1"/>
</dbReference>
<evidence type="ECO:0000256" key="2">
    <source>
        <dbReference type="ARBA" id="ARBA00010107"/>
    </source>
</evidence>
<organism evidence="16 17">
    <name type="scientific">Orchesella dallaii</name>
    <dbReference type="NCBI Taxonomy" id="48710"/>
    <lineage>
        <taxon>Eukaryota</taxon>
        <taxon>Metazoa</taxon>
        <taxon>Ecdysozoa</taxon>
        <taxon>Arthropoda</taxon>
        <taxon>Hexapoda</taxon>
        <taxon>Collembola</taxon>
        <taxon>Entomobryomorpha</taxon>
        <taxon>Entomobryoidea</taxon>
        <taxon>Orchesellidae</taxon>
        <taxon>Orchesellinae</taxon>
        <taxon>Orchesella</taxon>
    </lineage>
</organism>
<dbReference type="Pfam" id="PF01853">
    <property type="entry name" value="MOZ_SAS"/>
    <property type="match status" value="1"/>
</dbReference>
<dbReference type="EC" id="2.3.1.48" evidence="3 13"/>
<dbReference type="PANTHER" id="PTHR10615:SF161">
    <property type="entry name" value="HISTONE ACETYLTRANSFERASE KAT7"/>
    <property type="match status" value="1"/>
</dbReference>
<comment type="similarity">
    <text evidence="2 13">Belongs to the MYST (SAS/MOZ) family.</text>
</comment>
<dbReference type="SUPFAM" id="SSF55729">
    <property type="entry name" value="Acyl-CoA N-acyltransferases (Nat)"/>
    <property type="match status" value="1"/>
</dbReference>